<dbReference type="InParanoid" id="L5KVW6"/>
<sequence length="82" mass="8712">MPGTRLEASAALGLQDLMATGTTSSRNKLSSSRHVVYLQQLAGESFQKRGCPEHRKAASDPSLLLGTRLTTLGKAKSLATEL</sequence>
<accession>L5KVW6</accession>
<reference evidence="2" key="1">
    <citation type="journal article" date="2013" name="Science">
        <title>Comparative analysis of bat genomes provides insight into the evolution of flight and immunity.</title>
        <authorList>
            <person name="Zhang G."/>
            <person name="Cowled C."/>
            <person name="Shi Z."/>
            <person name="Huang Z."/>
            <person name="Bishop-Lilly K.A."/>
            <person name="Fang X."/>
            <person name="Wynne J.W."/>
            <person name="Xiong Z."/>
            <person name="Baker M.L."/>
            <person name="Zhao W."/>
            <person name="Tachedjian M."/>
            <person name="Zhu Y."/>
            <person name="Zhou P."/>
            <person name="Jiang X."/>
            <person name="Ng J."/>
            <person name="Yang L."/>
            <person name="Wu L."/>
            <person name="Xiao J."/>
            <person name="Feng Y."/>
            <person name="Chen Y."/>
            <person name="Sun X."/>
            <person name="Zhang Y."/>
            <person name="Marsh G.A."/>
            <person name="Crameri G."/>
            <person name="Broder C.C."/>
            <person name="Frey K.G."/>
            <person name="Wang L.F."/>
            <person name="Wang J."/>
        </authorList>
    </citation>
    <scope>NUCLEOTIDE SEQUENCE [LARGE SCALE GENOMIC DNA]</scope>
</reference>
<evidence type="ECO:0000313" key="1">
    <source>
        <dbReference type="EMBL" id="ELK15335.1"/>
    </source>
</evidence>
<gene>
    <name evidence="1" type="ORF">PAL_GLEAN10004887</name>
</gene>
<protein>
    <submittedName>
        <fullName evidence="1">Uncharacterized protein</fullName>
    </submittedName>
</protein>
<keyword evidence="2" id="KW-1185">Reference proteome</keyword>
<proteinExistence type="predicted"/>
<organism evidence="1 2">
    <name type="scientific">Pteropus alecto</name>
    <name type="common">Black flying fox</name>
    <dbReference type="NCBI Taxonomy" id="9402"/>
    <lineage>
        <taxon>Eukaryota</taxon>
        <taxon>Metazoa</taxon>
        <taxon>Chordata</taxon>
        <taxon>Craniata</taxon>
        <taxon>Vertebrata</taxon>
        <taxon>Euteleostomi</taxon>
        <taxon>Mammalia</taxon>
        <taxon>Eutheria</taxon>
        <taxon>Laurasiatheria</taxon>
        <taxon>Chiroptera</taxon>
        <taxon>Yinpterochiroptera</taxon>
        <taxon>Pteropodoidea</taxon>
        <taxon>Pteropodidae</taxon>
        <taxon>Pteropodinae</taxon>
        <taxon>Pteropus</taxon>
    </lineage>
</organism>
<name>L5KVW6_PTEAL</name>
<dbReference type="Proteomes" id="UP000010552">
    <property type="component" value="Unassembled WGS sequence"/>
</dbReference>
<dbReference type="EMBL" id="KB030539">
    <property type="protein sequence ID" value="ELK15335.1"/>
    <property type="molecule type" value="Genomic_DNA"/>
</dbReference>
<dbReference type="AlphaFoldDB" id="L5KVW6"/>
<evidence type="ECO:0000313" key="2">
    <source>
        <dbReference type="Proteomes" id="UP000010552"/>
    </source>
</evidence>